<evidence type="ECO:0000256" key="1">
    <source>
        <dbReference type="SAM" id="Phobius"/>
    </source>
</evidence>
<dbReference type="AlphaFoldDB" id="A0A0B3W812"/>
<organism evidence="2 3">
    <name type="scientific">Terrisporobacter othiniensis</name>
    <dbReference type="NCBI Taxonomy" id="1577792"/>
    <lineage>
        <taxon>Bacteria</taxon>
        <taxon>Bacillati</taxon>
        <taxon>Bacillota</taxon>
        <taxon>Clostridia</taxon>
        <taxon>Peptostreptococcales</taxon>
        <taxon>Peptostreptococcaceae</taxon>
        <taxon>Terrisporobacter</taxon>
    </lineage>
</organism>
<evidence type="ECO:0000313" key="3">
    <source>
        <dbReference type="Proteomes" id="UP000031189"/>
    </source>
</evidence>
<dbReference type="EMBL" id="JWHR01000027">
    <property type="protein sequence ID" value="KHS58552.1"/>
    <property type="molecule type" value="Genomic_DNA"/>
</dbReference>
<keyword evidence="1" id="KW-0812">Transmembrane</keyword>
<keyword evidence="1" id="KW-0472">Membrane</keyword>
<accession>A0A0B3W812</accession>
<feature type="transmembrane region" description="Helical" evidence="1">
    <location>
        <begin position="37"/>
        <end position="56"/>
    </location>
</feature>
<reference evidence="2 3" key="1">
    <citation type="submission" date="2014-12" db="EMBL/GenBank/DDBJ databases">
        <title>Draft genome sequence of Terrisporobacter sp. 08-306576, isolated from the blood culture of a bacteremia patient.</title>
        <authorList>
            <person name="Lund L.C."/>
            <person name="Sydenham T.V."/>
            <person name="Hogh S.V."/>
            <person name="Skov M.N."/>
            <person name="Kemp M."/>
            <person name="Justesen U.S."/>
        </authorList>
    </citation>
    <scope>NUCLEOTIDE SEQUENCE [LARGE SCALE GENOMIC DNA]</scope>
    <source>
        <strain evidence="2 3">08-306576</strain>
    </source>
</reference>
<comment type="caution">
    <text evidence="2">The sequence shown here is derived from an EMBL/GenBank/DDBJ whole genome shotgun (WGS) entry which is preliminary data.</text>
</comment>
<keyword evidence="3" id="KW-1185">Reference proteome</keyword>
<gene>
    <name evidence="2" type="ORF">QX51_01990</name>
</gene>
<feature type="transmembrane region" description="Helical" evidence="1">
    <location>
        <begin position="6"/>
        <end position="25"/>
    </location>
</feature>
<feature type="transmembrane region" description="Helical" evidence="1">
    <location>
        <begin position="62"/>
        <end position="79"/>
    </location>
</feature>
<dbReference type="RefSeq" id="WP_039678241.1">
    <property type="nucleotide sequence ID" value="NZ_JAWGXO010000003.1"/>
</dbReference>
<dbReference type="Proteomes" id="UP000031189">
    <property type="component" value="Unassembled WGS sequence"/>
</dbReference>
<name>A0A0B3W812_9FIRM</name>
<evidence type="ECO:0008006" key="4">
    <source>
        <dbReference type="Google" id="ProtNLM"/>
    </source>
</evidence>
<dbReference type="OrthoDB" id="1758077at2"/>
<keyword evidence="1" id="KW-1133">Transmembrane helix</keyword>
<evidence type="ECO:0000313" key="2">
    <source>
        <dbReference type="EMBL" id="KHS58552.1"/>
    </source>
</evidence>
<sequence length="88" mass="9980">MDTVEIVRTVIGVVFILFGLGVYAYDKLHDMKYSEFRYSPISWIFCLLAGILAMAYDVKIGTISIIVTLILWIITKTVVSNLTKKKSM</sequence>
<proteinExistence type="predicted"/>
<protein>
    <recommendedName>
        <fullName evidence="4">DUF1295 domain-containing protein</fullName>
    </recommendedName>
</protein>